<evidence type="ECO:0000256" key="1">
    <source>
        <dbReference type="ARBA" id="ARBA00004613"/>
    </source>
</evidence>
<keyword evidence="3" id="KW-0964">Secreted</keyword>
<comment type="subcellular location">
    <subcellularLocation>
        <location evidence="1">Secreted</location>
    </subcellularLocation>
</comment>
<accession>A0ABD1ELH1</accession>
<name>A0ABD1ELH1_HYPHA</name>
<dbReference type="AlphaFoldDB" id="A0ABD1ELH1"/>
<dbReference type="Proteomes" id="UP001566132">
    <property type="component" value="Unassembled WGS sequence"/>
</dbReference>
<proteinExistence type="inferred from homology"/>
<dbReference type="Pfam" id="PF03022">
    <property type="entry name" value="MRJP"/>
    <property type="match status" value="1"/>
</dbReference>
<evidence type="ECO:0000256" key="3">
    <source>
        <dbReference type="ARBA" id="ARBA00022525"/>
    </source>
</evidence>
<dbReference type="GO" id="GO:0005576">
    <property type="term" value="C:extracellular region"/>
    <property type="evidence" value="ECO:0007669"/>
    <property type="project" value="UniProtKB-SubCell"/>
</dbReference>
<evidence type="ECO:0000313" key="5">
    <source>
        <dbReference type="EMBL" id="KAL1494117.1"/>
    </source>
</evidence>
<protein>
    <submittedName>
        <fullName evidence="5">Uncharacterized protein</fullName>
    </submittedName>
</protein>
<dbReference type="EMBL" id="JBDJPC010000007">
    <property type="protein sequence ID" value="KAL1494117.1"/>
    <property type="molecule type" value="Genomic_DNA"/>
</dbReference>
<comment type="similarity">
    <text evidence="2">Belongs to the major royal jelly protein family.</text>
</comment>
<evidence type="ECO:0000256" key="4">
    <source>
        <dbReference type="ARBA" id="ARBA00022729"/>
    </source>
</evidence>
<comment type="caution">
    <text evidence="5">The sequence shown here is derived from an EMBL/GenBank/DDBJ whole genome shotgun (WGS) entry which is preliminary data.</text>
</comment>
<dbReference type="PANTHER" id="PTHR10009:SF13">
    <property type="entry name" value="DOPAMINECHROME TAUTOMERASE"/>
    <property type="match status" value="1"/>
</dbReference>
<organism evidence="5 6">
    <name type="scientific">Hypothenemus hampei</name>
    <name type="common">Coffee berry borer</name>
    <dbReference type="NCBI Taxonomy" id="57062"/>
    <lineage>
        <taxon>Eukaryota</taxon>
        <taxon>Metazoa</taxon>
        <taxon>Ecdysozoa</taxon>
        <taxon>Arthropoda</taxon>
        <taxon>Hexapoda</taxon>
        <taxon>Insecta</taxon>
        <taxon>Pterygota</taxon>
        <taxon>Neoptera</taxon>
        <taxon>Endopterygota</taxon>
        <taxon>Coleoptera</taxon>
        <taxon>Polyphaga</taxon>
        <taxon>Cucujiformia</taxon>
        <taxon>Curculionidae</taxon>
        <taxon>Scolytinae</taxon>
        <taxon>Hypothenemus</taxon>
    </lineage>
</organism>
<dbReference type="InterPro" id="IPR011042">
    <property type="entry name" value="6-blade_b-propeller_TolB-like"/>
</dbReference>
<dbReference type="PANTHER" id="PTHR10009">
    <property type="entry name" value="PROTEIN YELLOW-RELATED"/>
    <property type="match status" value="1"/>
</dbReference>
<gene>
    <name evidence="5" type="ORF">ABEB36_009766</name>
</gene>
<evidence type="ECO:0000256" key="2">
    <source>
        <dbReference type="ARBA" id="ARBA00009127"/>
    </source>
</evidence>
<reference evidence="5 6" key="1">
    <citation type="submission" date="2024-05" db="EMBL/GenBank/DDBJ databases">
        <title>Genetic variation in Jamaican populations of the coffee berry borer (Hypothenemus hampei).</title>
        <authorList>
            <person name="Errbii M."/>
            <person name="Myrie A."/>
        </authorList>
    </citation>
    <scope>NUCLEOTIDE SEQUENCE [LARGE SCALE GENOMIC DNA]</scope>
    <source>
        <strain evidence="5">JA-Hopewell-2020-01-JO</strain>
        <tissue evidence="5">Whole body</tissue>
    </source>
</reference>
<keyword evidence="4" id="KW-0732">Signal</keyword>
<dbReference type="InterPro" id="IPR017996">
    <property type="entry name" value="MRJP/yellow-related"/>
</dbReference>
<evidence type="ECO:0000313" key="6">
    <source>
        <dbReference type="Proteomes" id="UP001566132"/>
    </source>
</evidence>
<dbReference type="Gene3D" id="2.120.10.30">
    <property type="entry name" value="TolB, C-terminal domain"/>
    <property type="match status" value="1"/>
</dbReference>
<dbReference type="FunFam" id="2.120.10.30:FF:000045">
    <property type="entry name" value="Blast:Protein yellow"/>
    <property type="match status" value="1"/>
</dbReference>
<sequence>MALETWFQQWHSPFLHNEPVHLRNITNERKTYSNPTRFFPIFWSLNLLKSHGKKQPIKEQHYEATNNDFQIPKEFYENSPLDFPDPFEEPHSKIQQNKSNNYTLNEKPLEVTGPFKTWYKWKTLDFVYPTTEAKYQALANGDLIKENNLPLGIEVYKHRIFLAMPKWKRGVPITLAQLPRYPKEESPDLAPYPNWGWHSEKNCELITSVFRMQVDECGRMWVLDSGKVSITTEEAKQHCPPKLLIFDLETDQLVTMYVFSKKFILEDGLYSNIVVDIRNGYCSDAYAYMSDVWRFGIVVYRLFDGEAWRISNHFFYPDPMASLYKLHHLKFHWMDGVFGMALSPVNRNGDRLMYFHSMSGYHEFSVQTSYLRNEIHLEKEDAFNVIGQSRGDQGHVSSSVMDSNGVMFFNLVTKDSIGCWDSRKPYKRENLAVVAKNKKTLVFPNDIRLDQDSKKQSMWIITNRLPYYLIEGLDTTKYNFRVMSAYTDEAIKGTICDPNVFNPSTFVPHQDCE</sequence>
<dbReference type="PRINTS" id="PR01366">
    <property type="entry name" value="ROYALJELLY"/>
</dbReference>
<keyword evidence="6" id="KW-1185">Reference proteome</keyword>